<evidence type="ECO:0000256" key="3">
    <source>
        <dbReference type="ARBA" id="ARBA00022490"/>
    </source>
</evidence>
<dbReference type="AlphaFoldDB" id="A0A482WBT4"/>
<proteinExistence type="inferred from homology"/>
<gene>
    <name evidence="7" type="ORF">BDFB_005792</name>
</gene>
<evidence type="ECO:0000313" key="7">
    <source>
        <dbReference type="EMBL" id="RZC42455.1"/>
    </source>
</evidence>
<name>A0A482WBT4_ASBVE</name>
<dbReference type="OrthoDB" id="6783898at2759"/>
<reference evidence="7 8" key="1">
    <citation type="submission" date="2017-03" db="EMBL/GenBank/DDBJ databases">
        <title>Genome of the blue death feigning beetle - Asbolus verrucosus.</title>
        <authorList>
            <person name="Rider S.D."/>
        </authorList>
    </citation>
    <scope>NUCLEOTIDE SEQUENCE [LARGE SCALE GENOMIC DNA]</scope>
    <source>
        <strain evidence="7">Butters</strain>
        <tissue evidence="7">Head and leg muscle</tissue>
    </source>
</reference>
<evidence type="ECO:0000256" key="5">
    <source>
        <dbReference type="ARBA" id="ARBA00023212"/>
    </source>
</evidence>
<keyword evidence="4 6" id="KW-0175">Coiled coil</keyword>
<protein>
    <submittedName>
        <fullName evidence="7">Uncharacterized protein</fullName>
    </submittedName>
</protein>
<sequence>MIICGKAENHMPKLILCEEKNRKCKSSTAPYNKDDSSRQSVVPKFSRRLSDMQKKLAAGNAGLNGMRSKLQSDLISKEQTIENLQRKLCTIQCEMDMLIKENSMLSSKIQRTTGQELVKQVPCGKNYAHIENRLHEYSESTKQFEKQLSNMENSVRAMKNELSAVQAKRANLEKGKNNIFCSSVPSCLVHPAYGPRPPTCGHRPATSGHRPHLCSLRRSSSDQQMINLKEQYCKLQSNFKKETHKIVKKIHKNLNSLVK</sequence>
<dbReference type="Gene3D" id="1.10.287.1490">
    <property type="match status" value="1"/>
</dbReference>
<dbReference type="InterPro" id="IPR026099">
    <property type="entry name" value="Odf2-rel"/>
</dbReference>
<dbReference type="PANTHER" id="PTHR23162">
    <property type="entry name" value="OUTER DENSE FIBER OF SPERM TAILS 2"/>
    <property type="match status" value="1"/>
</dbReference>
<comment type="caution">
    <text evidence="7">The sequence shown here is derived from an EMBL/GenBank/DDBJ whole genome shotgun (WGS) entry which is preliminary data.</text>
</comment>
<dbReference type="GO" id="GO:1902017">
    <property type="term" value="P:regulation of cilium assembly"/>
    <property type="evidence" value="ECO:0007669"/>
    <property type="project" value="TreeGrafter"/>
</dbReference>
<evidence type="ECO:0000313" key="8">
    <source>
        <dbReference type="Proteomes" id="UP000292052"/>
    </source>
</evidence>
<keyword evidence="3" id="KW-0963">Cytoplasm</keyword>
<dbReference type="Proteomes" id="UP000292052">
    <property type="component" value="Unassembled WGS sequence"/>
</dbReference>
<dbReference type="PANTHER" id="PTHR23162:SF10">
    <property type="entry name" value="FI13205P"/>
    <property type="match status" value="1"/>
</dbReference>
<evidence type="ECO:0000256" key="4">
    <source>
        <dbReference type="ARBA" id="ARBA00023054"/>
    </source>
</evidence>
<organism evidence="7 8">
    <name type="scientific">Asbolus verrucosus</name>
    <name type="common">Desert ironclad beetle</name>
    <dbReference type="NCBI Taxonomy" id="1661398"/>
    <lineage>
        <taxon>Eukaryota</taxon>
        <taxon>Metazoa</taxon>
        <taxon>Ecdysozoa</taxon>
        <taxon>Arthropoda</taxon>
        <taxon>Hexapoda</taxon>
        <taxon>Insecta</taxon>
        <taxon>Pterygota</taxon>
        <taxon>Neoptera</taxon>
        <taxon>Endopterygota</taxon>
        <taxon>Coleoptera</taxon>
        <taxon>Polyphaga</taxon>
        <taxon>Cucujiformia</taxon>
        <taxon>Tenebrionidae</taxon>
        <taxon>Pimeliinae</taxon>
        <taxon>Asbolus</taxon>
    </lineage>
</organism>
<comment type="similarity">
    <text evidence="2">Belongs to the ODF2 family.</text>
</comment>
<accession>A0A482WBT4</accession>
<comment type="subcellular location">
    <subcellularLocation>
        <location evidence="1">Cytoplasm</location>
        <location evidence="1">Cytoskeleton</location>
        <location evidence="1">Microtubule organizing center</location>
        <location evidence="1">Centrosome</location>
    </subcellularLocation>
</comment>
<dbReference type="STRING" id="1661398.A0A482WBT4"/>
<evidence type="ECO:0000256" key="2">
    <source>
        <dbReference type="ARBA" id="ARBA00009316"/>
    </source>
</evidence>
<evidence type="ECO:0000256" key="1">
    <source>
        <dbReference type="ARBA" id="ARBA00004300"/>
    </source>
</evidence>
<keyword evidence="5" id="KW-0206">Cytoskeleton</keyword>
<evidence type="ECO:0000256" key="6">
    <source>
        <dbReference type="SAM" id="Coils"/>
    </source>
</evidence>
<dbReference type="GO" id="GO:0005813">
    <property type="term" value="C:centrosome"/>
    <property type="evidence" value="ECO:0007669"/>
    <property type="project" value="UniProtKB-SubCell"/>
</dbReference>
<feature type="coiled-coil region" evidence="6">
    <location>
        <begin position="134"/>
        <end position="175"/>
    </location>
</feature>
<dbReference type="EMBL" id="QDEB01007969">
    <property type="protein sequence ID" value="RZC42455.1"/>
    <property type="molecule type" value="Genomic_DNA"/>
</dbReference>
<keyword evidence="8" id="KW-1185">Reference proteome</keyword>